<organism evidence="1 2">
    <name type="scientific">Arthrospiribacter ruber</name>
    <dbReference type="NCBI Taxonomy" id="2487934"/>
    <lineage>
        <taxon>Bacteria</taxon>
        <taxon>Pseudomonadati</taxon>
        <taxon>Bacteroidota</taxon>
        <taxon>Cytophagia</taxon>
        <taxon>Cytophagales</taxon>
        <taxon>Cyclobacteriaceae</taxon>
        <taxon>Arthrospiribacter</taxon>
    </lineage>
</organism>
<dbReference type="Gene3D" id="2.130.10.10">
    <property type="entry name" value="YVTN repeat-like/Quinoprotein amine dehydrogenase"/>
    <property type="match status" value="1"/>
</dbReference>
<evidence type="ECO:0008006" key="3">
    <source>
        <dbReference type="Google" id="ProtNLM"/>
    </source>
</evidence>
<dbReference type="RefSeq" id="WP_343207080.1">
    <property type="nucleotide sequence ID" value="NZ_RPHB01000002.1"/>
</dbReference>
<proteinExistence type="predicted"/>
<reference evidence="1 2" key="1">
    <citation type="journal article" date="2020" name="Syst. Appl. Microbiol.">
        <title>Arthrospiribacter ruber gen. nov., sp. nov., a novel bacterium isolated from Arthrospira cultures.</title>
        <authorList>
            <person name="Waleron M."/>
            <person name="Misztak A."/>
            <person name="Waleron M.M."/>
            <person name="Furmaniak M."/>
            <person name="Mrozik A."/>
            <person name="Waleron K."/>
        </authorList>
    </citation>
    <scope>NUCLEOTIDE SEQUENCE [LARGE SCALE GENOMIC DNA]</scope>
    <source>
        <strain evidence="1 2">DPMB0001</strain>
    </source>
</reference>
<protein>
    <recommendedName>
        <fullName evidence="3">DUF3352 domain-containing protein</fullName>
    </recommendedName>
</protein>
<keyword evidence="2" id="KW-1185">Reference proteome</keyword>
<dbReference type="AlphaFoldDB" id="A0A951IWP5"/>
<dbReference type="InterPro" id="IPR015943">
    <property type="entry name" value="WD40/YVTN_repeat-like_dom_sf"/>
</dbReference>
<gene>
    <name evidence="1" type="ORF">EGN73_04890</name>
</gene>
<dbReference type="SUPFAM" id="SSF75011">
    <property type="entry name" value="3-carboxy-cis,cis-mucoante lactonizing enzyme"/>
    <property type="match status" value="1"/>
</dbReference>
<dbReference type="Proteomes" id="UP000727490">
    <property type="component" value="Unassembled WGS sequence"/>
</dbReference>
<name>A0A951IWP5_9BACT</name>
<dbReference type="EMBL" id="RPHB01000002">
    <property type="protein sequence ID" value="MBW3467146.1"/>
    <property type="molecule type" value="Genomic_DNA"/>
</dbReference>
<evidence type="ECO:0000313" key="1">
    <source>
        <dbReference type="EMBL" id="MBW3467146.1"/>
    </source>
</evidence>
<sequence>MRVIRFLLIAFVLTGILGGGYYIYQKYYLYGKKSAAELISPEAIFVFETDQPVFAWNQLTSQPFWGSFSDMPSLQNAARQLEQLDSLLGQDGEMEKILRGNQFVLSMHPVGKEEFDFMYAISFGPGADFDFLEKLENNLPALSQINTRNYSGVTIKEYQSLDLERNLNYTFVDNVLLISYTSFLVEEAIRYAQNSGMENFRSTYSELYEAQTRAKGLGMLRMSSRGMARLVEGISRDQELSMIQSFGRSKVAANLELKFTDEKIILDGIAVFADGKEVSFASHSASSTADFKSYISNRTAAYFNYNLQSPRQLKNLQDTGFQYKSTLKGDIDKNLIQKGFLEDLTGELGYMLFEVAGSEQQDRILLIQTESPDQQIRLLKQFNSGLDKMDLSLVPVDYYKDQEIFVIVAEEFPAHLFEGKFMGFPDTYITSLGNFLVFANSSKAMKIYLDDYLTDNTWGKSVAYNNLVESVNPSAGLNFTLNIPKFFSSVVEVSSPNWKAFFQKYAPQFTSLNLMTLQVLQKDRENRVNLEFGYNPLPVKSQVADVVLSENRSVQFDKALVYGPRSIQNFVDRSTEFVVQDEDFFLHLLSSDGEPVFSFPLEEKIRGPIYQVDYYKNGKLQLLFATASKVYILDRLGNLVSGFPVSPVGNDQITHLNLVDYNNDKDYRYFIGTEEGKVYLLDRQGRGLDGWNPKVINAALSARPAHHRIAGVGDRMLALASNGYLYFFNRRGEAELGSPIQLGNGVNSDYILVERGSARDTRVVTITSEGEIVHTNLRGEVAYRNQLERPDRESRFSLVKDQKDDRYLFTIHEFNKVSVLNPDGKEIFSLDIFSENLTFQYFSFGADRNIFVVVDRDQEFIYLYNLKGELLSSRPLGGTGTIDLRHAVSQNEYVIYVREGNRFKEYKLPL</sequence>
<evidence type="ECO:0000313" key="2">
    <source>
        <dbReference type="Proteomes" id="UP000727490"/>
    </source>
</evidence>
<accession>A0A951IWP5</accession>
<comment type="caution">
    <text evidence="1">The sequence shown here is derived from an EMBL/GenBank/DDBJ whole genome shotgun (WGS) entry which is preliminary data.</text>
</comment>